<evidence type="ECO:0000313" key="2">
    <source>
        <dbReference type="EMBL" id="KAH0962936.1"/>
    </source>
</evidence>
<dbReference type="Proteomes" id="UP000824596">
    <property type="component" value="Unassembled WGS sequence"/>
</dbReference>
<dbReference type="InterPro" id="IPR012338">
    <property type="entry name" value="Beta-lactam/transpept-like"/>
</dbReference>
<organism evidence="2 3">
    <name type="scientific">Hirsutella rhossiliensis</name>
    <dbReference type="NCBI Taxonomy" id="111463"/>
    <lineage>
        <taxon>Eukaryota</taxon>
        <taxon>Fungi</taxon>
        <taxon>Dikarya</taxon>
        <taxon>Ascomycota</taxon>
        <taxon>Pezizomycotina</taxon>
        <taxon>Sordariomycetes</taxon>
        <taxon>Hypocreomycetidae</taxon>
        <taxon>Hypocreales</taxon>
        <taxon>Ophiocordycipitaceae</taxon>
        <taxon>Hirsutella</taxon>
    </lineage>
</organism>
<accession>A0A9P8MZ51</accession>
<proteinExistence type="predicted"/>
<comment type="caution">
    <text evidence="2">The sequence shown here is derived from an EMBL/GenBank/DDBJ whole genome shotgun (WGS) entry which is preliminary data.</text>
</comment>
<dbReference type="InterPro" id="IPR001466">
    <property type="entry name" value="Beta-lactam-related"/>
</dbReference>
<dbReference type="Gene3D" id="3.40.710.10">
    <property type="entry name" value="DD-peptidase/beta-lactamase superfamily"/>
    <property type="match status" value="1"/>
</dbReference>
<reference evidence="2" key="1">
    <citation type="submission" date="2021-09" db="EMBL/GenBank/DDBJ databases">
        <title>A high-quality genome of the endoparasitic fungus Hirsutella rhossiliensis with a comparison of Hirsutella genomes reveals transposable elements contributing to genome size variation.</title>
        <authorList>
            <person name="Lin R."/>
            <person name="Jiao Y."/>
            <person name="Sun X."/>
            <person name="Ling J."/>
            <person name="Xie B."/>
            <person name="Cheng X."/>
        </authorList>
    </citation>
    <scope>NUCLEOTIDE SEQUENCE</scope>
    <source>
        <strain evidence="2">HR02</strain>
    </source>
</reference>
<dbReference type="EMBL" id="JAIZPD010000005">
    <property type="protein sequence ID" value="KAH0962936.1"/>
    <property type="molecule type" value="Genomic_DNA"/>
</dbReference>
<dbReference type="Pfam" id="PF00144">
    <property type="entry name" value="Beta-lactamase"/>
    <property type="match status" value="1"/>
</dbReference>
<dbReference type="RefSeq" id="XP_044720449.1">
    <property type="nucleotide sequence ID" value="XM_044863917.1"/>
</dbReference>
<evidence type="ECO:0000313" key="3">
    <source>
        <dbReference type="Proteomes" id="UP000824596"/>
    </source>
</evidence>
<name>A0A9P8MZ51_9HYPO</name>
<evidence type="ECO:0000259" key="1">
    <source>
        <dbReference type="Pfam" id="PF00144"/>
    </source>
</evidence>
<protein>
    <submittedName>
        <fullName evidence="2">Beta-lactamase domain-containing protein</fullName>
    </submittedName>
</protein>
<dbReference type="AlphaFoldDB" id="A0A9P8MZ51"/>
<gene>
    <name evidence="2" type="ORF">HRG_05446</name>
</gene>
<dbReference type="GeneID" id="68354575"/>
<sequence length="144" mass="15390">MVKARRVLSAAAVLQPVVNGAIAGHEQKPLGSAQPGDKGLKRENPYTADYDALASKILDQWHVPGMSIAVVDGDDIFAKAFGFATLPDTPATPETLYYVGSTTMAHTAAVLAQLIDAKAYPEPSRGWTTPISSILRDDFVLHDE</sequence>
<dbReference type="SUPFAM" id="SSF56601">
    <property type="entry name" value="beta-lactamase/transpeptidase-like"/>
    <property type="match status" value="1"/>
</dbReference>
<dbReference type="OrthoDB" id="5946976at2759"/>
<keyword evidence="3" id="KW-1185">Reference proteome</keyword>
<feature type="domain" description="Beta-lactamase-related" evidence="1">
    <location>
        <begin position="52"/>
        <end position="118"/>
    </location>
</feature>